<name>A0A565BN87_9BRAS</name>
<dbReference type="EMBL" id="CABITT030000004">
    <property type="protein sequence ID" value="VVB03042.1"/>
    <property type="molecule type" value="Genomic_DNA"/>
</dbReference>
<comment type="similarity">
    <text evidence="7">Belongs to the fluoride channel Fluc/FEX (TC 1.A.43) family.</text>
</comment>
<keyword evidence="6 10" id="KW-0472">Membrane</keyword>
<protein>
    <recommendedName>
        <fullName evidence="13">Fluoride ion transporter CrcB</fullName>
    </recommendedName>
</protein>
<dbReference type="OrthoDB" id="409792at2759"/>
<dbReference type="Proteomes" id="UP000489600">
    <property type="component" value="Unassembled WGS sequence"/>
</dbReference>
<evidence type="ECO:0000256" key="6">
    <source>
        <dbReference type="ARBA" id="ARBA00023136"/>
    </source>
</evidence>
<feature type="transmembrane region" description="Helical" evidence="10">
    <location>
        <begin position="286"/>
        <end position="311"/>
    </location>
</feature>
<comment type="subcellular location">
    <subcellularLocation>
        <location evidence="2">Cell membrane</location>
        <topology evidence="2">Multi-pass membrane protein</topology>
    </subcellularLocation>
</comment>
<feature type="transmembrane region" description="Helical" evidence="10">
    <location>
        <begin position="433"/>
        <end position="458"/>
    </location>
</feature>
<sequence>MDSGESHQEPYRTKSFSRESSVGSSLSLSRSLPLLINNDIDSESVSEAGDIGDRSLRRRHSVGRSSRLSADDFIEQGTNDDTSGQEQGVLHDLQALNTRSVIKPLPVDITPSPLPTKSLLSPEIKKPGKQEEWVLPKSLAYISCLIHLAVFGILGAITRYLLQKLFGPTGARVTSDGSILYLDLPSNMVGSFLMGWFGVVFKADIARVSEFLAIGLSTGYLGSLTTFSGWNQKMLDLSADGQWVYAVLGFLLGLFLTSYSIILGVETAKGFRWLLHRRASSEERNSCLIVNTFKSHIVSMTLMLLLLVALLTASSTLLVKEFDKRTSEAQLWLGCLVAAPGVWLRWFLARLNGHGLGKDRQHLKWVPFGTLIANVAAACVMAALATVKKSVNTRTCNTVSSGIQFGLLGCLSTVSTLMAEFNAMRESDYPWRAYAYASFTIVVSFAIGTVIYSVPVWVVGFS</sequence>
<reference evidence="11" key="1">
    <citation type="submission" date="2019-07" db="EMBL/GenBank/DDBJ databases">
        <authorList>
            <person name="Dittberner H."/>
        </authorList>
    </citation>
    <scope>NUCLEOTIDE SEQUENCE [LARGE SCALE GENOMIC DNA]</scope>
</reference>
<evidence type="ECO:0000256" key="3">
    <source>
        <dbReference type="ARBA" id="ARBA00022475"/>
    </source>
</evidence>
<feature type="transmembrane region" description="Helical" evidence="10">
    <location>
        <begin position="368"/>
        <end position="387"/>
    </location>
</feature>
<feature type="transmembrane region" description="Helical" evidence="10">
    <location>
        <begin position="211"/>
        <end position="230"/>
    </location>
</feature>
<feature type="transmembrane region" description="Helical" evidence="10">
    <location>
        <begin position="139"/>
        <end position="158"/>
    </location>
</feature>
<feature type="compositionally biased region" description="Basic and acidic residues" evidence="9">
    <location>
        <begin position="1"/>
        <end position="12"/>
    </location>
</feature>
<evidence type="ECO:0000256" key="1">
    <source>
        <dbReference type="ARBA" id="ARBA00002598"/>
    </source>
</evidence>
<feature type="transmembrane region" description="Helical" evidence="10">
    <location>
        <begin position="242"/>
        <end position="265"/>
    </location>
</feature>
<dbReference type="PANTHER" id="PTHR28259:SF1">
    <property type="entry name" value="FLUORIDE EXPORT PROTEIN 1-RELATED"/>
    <property type="match status" value="1"/>
</dbReference>
<dbReference type="GO" id="GO:1903425">
    <property type="term" value="F:fluoride transmembrane transporter activity"/>
    <property type="evidence" value="ECO:0007669"/>
    <property type="project" value="TreeGrafter"/>
</dbReference>
<evidence type="ECO:0000256" key="9">
    <source>
        <dbReference type="SAM" id="MobiDB-lite"/>
    </source>
</evidence>
<keyword evidence="4 10" id="KW-0812">Transmembrane</keyword>
<feature type="transmembrane region" description="Helical" evidence="10">
    <location>
        <begin position="331"/>
        <end position="348"/>
    </location>
</feature>
<evidence type="ECO:0000313" key="11">
    <source>
        <dbReference type="EMBL" id="VVB03042.1"/>
    </source>
</evidence>
<dbReference type="AlphaFoldDB" id="A0A565BN87"/>
<organism evidence="11 12">
    <name type="scientific">Arabis nemorensis</name>
    <dbReference type="NCBI Taxonomy" id="586526"/>
    <lineage>
        <taxon>Eukaryota</taxon>
        <taxon>Viridiplantae</taxon>
        <taxon>Streptophyta</taxon>
        <taxon>Embryophyta</taxon>
        <taxon>Tracheophyta</taxon>
        <taxon>Spermatophyta</taxon>
        <taxon>Magnoliopsida</taxon>
        <taxon>eudicotyledons</taxon>
        <taxon>Gunneridae</taxon>
        <taxon>Pentapetalae</taxon>
        <taxon>rosids</taxon>
        <taxon>malvids</taxon>
        <taxon>Brassicales</taxon>
        <taxon>Brassicaceae</taxon>
        <taxon>Arabideae</taxon>
        <taxon>Arabis</taxon>
    </lineage>
</organism>
<feature type="compositionally biased region" description="Low complexity" evidence="9">
    <location>
        <begin position="18"/>
        <end position="27"/>
    </location>
</feature>
<gene>
    <name evidence="11" type="ORF">ANE_LOCUS13486</name>
</gene>
<evidence type="ECO:0000256" key="4">
    <source>
        <dbReference type="ARBA" id="ARBA00022692"/>
    </source>
</evidence>
<accession>A0A565BN87</accession>
<evidence type="ECO:0008006" key="13">
    <source>
        <dbReference type="Google" id="ProtNLM"/>
    </source>
</evidence>
<dbReference type="PANTHER" id="PTHR28259">
    <property type="entry name" value="FLUORIDE EXPORT PROTEIN 1-RELATED"/>
    <property type="match status" value="1"/>
</dbReference>
<evidence type="ECO:0000256" key="10">
    <source>
        <dbReference type="SAM" id="Phobius"/>
    </source>
</evidence>
<keyword evidence="3" id="KW-1003">Cell membrane</keyword>
<evidence type="ECO:0000313" key="12">
    <source>
        <dbReference type="Proteomes" id="UP000489600"/>
    </source>
</evidence>
<comment type="catalytic activity">
    <reaction evidence="8">
        <text>fluoride(in) = fluoride(out)</text>
        <dbReference type="Rhea" id="RHEA:76159"/>
        <dbReference type="ChEBI" id="CHEBI:17051"/>
    </reaction>
    <physiologicalReaction direction="left-to-right" evidence="8">
        <dbReference type="Rhea" id="RHEA:76160"/>
    </physiologicalReaction>
</comment>
<evidence type="ECO:0000256" key="7">
    <source>
        <dbReference type="ARBA" id="ARBA00035120"/>
    </source>
</evidence>
<keyword evidence="5 10" id="KW-1133">Transmembrane helix</keyword>
<feature type="transmembrane region" description="Helical" evidence="10">
    <location>
        <begin position="178"/>
        <end position="199"/>
    </location>
</feature>
<dbReference type="Pfam" id="PF02537">
    <property type="entry name" value="CRCB"/>
    <property type="match status" value="2"/>
</dbReference>
<evidence type="ECO:0000256" key="2">
    <source>
        <dbReference type="ARBA" id="ARBA00004651"/>
    </source>
</evidence>
<dbReference type="InterPro" id="IPR003691">
    <property type="entry name" value="FluC"/>
</dbReference>
<proteinExistence type="inferred from homology"/>
<evidence type="ECO:0000256" key="5">
    <source>
        <dbReference type="ARBA" id="ARBA00022989"/>
    </source>
</evidence>
<feature type="region of interest" description="Disordered" evidence="9">
    <location>
        <begin position="1"/>
        <end position="27"/>
    </location>
</feature>
<evidence type="ECO:0000256" key="8">
    <source>
        <dbReference type="ARBA" id="ARBA00035585"/>
    </source>
</evidence>
<comment type="caution">
    <text evidence="11">The sequence shown here is derived from an EMBL/GenBank/DDBJ whole genome shotgun (WGS) entry which is preliminary data.</text>
</comment>
<dbReference type="GO" id="GO:0005886">
    <property type="term" value="C:plasma membrane"/>
    <property type="evidence" value="ECO:0007669"/>
    <property type="project" value="UniProtKB-SubCell"/>
</dbReference>
<comment type="function">
    <text evidence="1">Fluoride channel required for the rapid expulsion of cytoplasmic fluoride.</text>
</comment>
<keyword evidence="12" id="KW-1185">Reference proteome</keyword>
<feature type="transmembrane region" description="Helical" evidence="10">
    <location>
        <begin position="399"/>
        <end position="421"/>
    </location>
</feature>